<dbReference type="PRINTS" id="PR00722">
    <property type="entry name" value="CHYMOTRYPSIN"/>
</dbReference>
<dbReference type="InterPro" id="IPR013815">
    <property type="entry name" value="ATP_grasp_subdomain_1"/>
</dbReference>
<proteinExistence type="inferred from homology"/>
<evidence type="ECO:0000256" key="12">
    <source>
        <dbReference type="ARBA" id="ARBA00052079"/>
    </source>
</evidence>
<keyword evidence="3" id="KW-0768">Sushi</keyword>
<dbReference type="GO" id="GO:0005524">
    <property type="term" value="F:ATP binding"/>
    <property type="evidence" value="ECO:0007669"/>
    <property type="project" value="InterPro"/>
</dbReference>
<dbReference type="EC" id="3.4.21.84" evidence="13"/>
<keyword evidence="4" id="KW-0645">Protease</keyword>
<name>A0A7R9LXC7_9ACAR</name>
<evidence type="ECO:0000256" key="10">
    <source>
        <dbReference type="ARBA" id="ARBA00022889"/>
    </source>
</evidence>
<keyword evidence="17" id="KW-1185">Reference proteome</keyword>
<gene>
    <name evidence="16" type="ORF">ONB1V03_LOCUS7414</name>
</gene>
<keyword evidence="6" id="KW-0430">Lectin</keyword>
<dbReference type="InterPro" id="IPR009003">
    <property type="entry name" value="Peptidase_S1_PA"/>
</dbReference>
<dbReference type="SMART" id="SM00020">
    <property type="entry name" value="Tryp_SPc"/>
    <property type="match status" value="1"/>
</dbReference>
<keyword evidence="7" id="KW-0378">Hydrolase</keyword>
<dbReference type="Gene3D" id="3.30.470.20">
    <property type="entry name" value="ATP-grasp fold, B domain"/>
    <property type="match status" value="1"/>
</dbReference>
<dbReference type="PROSITE" id="PS50240">
    <property type="entry name" value="TRYPSIN_DOM"/>
    <property type="match status" value="1"/>
</dbReference>
<dbReference type="Pfam" id="PF00391">
    <property type="entry name" value="PEP-utilizers"/>
    <property type="match status" value="1"/>
</dbReference>
<dbReference type="InterPro" id="IPR036637">
    <property type="entry name" value="Phosphohistidine_dom_sf"/>
</dbReference>
<evidence type="ECO:0000256" key="5">
    <source>
        <dbReference type="ARBA" id="ARBA00022729"/>
    </source>
</evidence>
<sequence length="1656" mass="190507">MLQSRPVTNLDNSYTDYEIMHELDSSHPTEFEINTRTHWGEMFPGASSWIVLQWMFANKSGFLRQNIQNGLSVEEDYNPYIEIMGVEYNQLMFNLSTGGWDMFIDYPETKPSQLIVLSMFGHHIDDKDVLNMFKQKPNNPNIESDFTEMVSSCNDVISAEVPNSLRDIAKSIKDKQTFKQLSDEEALQVLYKGTDESSLKFKQFLERHGHRGYREVDPMYKTWKEDPIPLVSELKTPLSYWRRLLIQKLLLPWCRRGVGYRELSKYFLIWMNNQYRQGFRLLSQQMVNEGLLPSAESFFYLTTNEVEALCNGDRDPLILARVRHRKRLYPKMDKYKFDEFIKGPEMIPRNFEDRIIPPNLGTGMVQMKGTPVSNGSIKARVCVSEDITEADNIQPGDILITYSTDIGWSPYFPLLSGIITEIGGTISHGAVIAREYGIPSLIAVEGACRAFKTGDICVLDTQSQTITKVDVKIRDSETLNSVSLTPTKKPFLSDHSMGCGVQPPKKSGRIVSGHKSSFGWWPWMVSVRRTFFFGFGNSHKCGGVILNRQWIATAGHCVENLLNTHIRLRIGEHDFTNTSEPYPHVKRGVKKMVIHPNYNYITYENDLALIQVDEPIDFGAHIRPICLPPEDTDDLPICLPPEDTDDLSDRNATITGWGRLSEGGELATVLKEANVPIVSNKRCKEMFKSVGRNEAIPEILMCAGYDKGGPDSCNGDSGGPLQVQNDKGHWFLAGIMSWGIGRLQYKTNRITTHDVWKDEEHNAGMMPFPHEWHYEVPSQEDSEVEYRRNEYRVCGLGVEIMSPFRRKRIKFRGYLKKNNNELVYVRFRFLWYAVSRVYDFTHDFDDHFMAKELLLSPKSKERSDRYLSEYWELWFRRRQQKTNRIVRHDLWKDDVRDSGVVPFPHEWDYDLPSKFREKTFNQRIRRNEYRVCGLGVEIMSPFRRKRIKFRGYLTKNNNELVYVRFRFLWYSVSRVYDFTHDFDDHFMAKELLLSPKSRESSDRFEDRFEQFGQIKGNFKEEMEEERQLYFWGSISKNEENAKRVELSGGKGSSLAVLKSLSEELVKEKYENQFNVPNGVIVTTNAYQRLLREYKDLSQEIQELEESTQLSTKELKTKCEEIMISISSHKLPEIIRKDIKEKLKNNFNDFERKLFAVRSSGASEDSEEMSAAGQMETYLGVKGLEEIYSSVMKCWSSQFSHIAYEYKRGYGQPINSPMAFSHIAVEYKRGYGQPINSPMAVVIQEMVGCESAGVLFTCDPITGDERVLEITGNYGLGESVVSASSEPDSIKLSVNIESNSLSTRRHITGIVDKVIGQKKTLIKLLENGGTVEEEVIDRSNCCVSDRDLLRLGDIGLQIHKHYGNARDIEWGLLGGQIFILQSRPVTNLDNSYTDYEIMHELDTPHQTECEIHSRAHWGENFPGASSWIVLQWFWSNKSSPFLRQGITRGTVSAEDYNPFVETMSVQCNQVMFNMTSIDYFADYPESKHAQQMVLSKFGHHIHDEDLLKSFKAKRVERASSSLVGKVRSFPFIINVLLFGPKNLLKTKSLFMDEKKYDLVNILRQFSNSKAIYNEILNNYHIISNTSLETHGPVSMGSSLKNAILKSTLQGAMKDNADLDADFNEMISSCNDVISAEVPNSLRDIAKSIKDKQTFKQL</sequence>
<evidence type="ECO:0000256" key="4">
    <source>
        <dbReference type="ARBA" id="ARBA00022670"/>
    </source>
</evidence>
<dbReference type="Pfam" id="PF00089">
    <property type="entry name" value="Trypsin"/>
    <property type="match status" value="1"/>
</dbReference>
<dbReference type="SUPFAM" id="SSF52009">
    <property type="entry name" value="Phosphohistidine domain"/>
    <property type="match status" value="1"/>
</dbReference>
<comment type="similarity">
    <text evidence="1">Belongs to the PEP-utilizing enzyme family.</text>
</comment>
<dbReference type="InterPro" id="IPR051549">
    <property type="entry name" value="PEP_Utilizing_Enz"/>
</dbReference>
<dbReference type="GO" id="GO:0030246">
    <property type="term" value="F:carbohydrate binding"/>
    <property type="evidence" value="ECO:0007669"/>
    <property type="project" value="UniProtKB-KW"/>
</dbReference>
<keyword evidence="2" id="KW-0245">EGF-like domain</keyword>
<evidence type="ECO:0000256" key="3">
    <source>
        <dbReference type="ARBA" id="ARBA00022659"/>
    </source>
</evidence>
<dbReference type="PANTHER" id="PTHR43615:SF1">
    <property type="entry name" value="PPDK_N DOMAIN-CONTAINING PROTEIN"/>
    <property type="match status" value="1"/>
</dbReference>
<evidence type="ECO:0000256" key="8">
    <source>
        <dbReference type="ARBA" id="ARBA00022820"/>
    </source>
</evidence>
<feature type="domain" description="Peptidase S1" evidence="15">
    <location>
        <begin position="510"/>
        <end position="762"/>
    </location>
</feature>
<keyword evidence="5" id="KW-0732">Signal</keyword>
<evidence type="ECO:0000256" key="11">
    <source>
        <dbReference type="ARBA" id="ARBA00023157"/>
    </source>
</evidence>
<keyword evidence="8" id="KW-0353">Hemolymph clotting</keyword>
<dbReference type="GO" id="GO:0007155">
    <property type="term" value="P:cell adhesion"/>
    <property type="evidence" value="ECO:0007669"/>
    <property type="project" value="UniProtKB-KW"/>
</dbReference>
<dbReference type="CDD" id="cd00190">
    <property type="entry name" value="Tryp_SPc"/>
    <property type="match status" value="1"/>
</dbReference>
<dbReference type="InterPro" id="IPR008279">
    <property type="entry name" value="PEP-util_enz_mobile_dom"/>
</dbReference>
<evidence type="ECO:0000256" key="7">
    <source>
        <dbReference type="ARBA" id="ARBA00022801"/>
    </source>
</evidence>
<evidence type="ECO:0000256" key="9">
    <source>
        <dbReference type="ARBA" id="ARBA00022825"/>
    </source>
</evidence>
<evidence type="ECO:0000256" key="2">
    <source>
        <dbReference type="ARBA" id="ARBA00022536"/>
    </source>
</evidence>
<keyword evidence="11" id="KW-1015">Disulfide bond</keyword>
<reference evidence="16" key="1">
    <citation type="submission" date="2020-11" db="EMBL/GenBank/DDBJ databases">
        <authorList>
            <person name="Tran Van P."/>
        </authorList>
    </citation>
    <scope>NUCLEOTIDE SEQUENCE</scope>
</reference>
<dbReference type="FunFam" id="2.40.10.10:FF:000120">
    <property type="entry name" value="Putative serine protease"/>
    <property type="match status" value="1"/>
</dbReference>
<dbReference type="GO" id="GO:0004252">
    <property type="term" value="F:serine-type endopeptidase activity"/>
    <property type="evidence" value="ECO:0007669"/>
    <property type="project" value="InterPro"/>
</dbReference>
<dbReference type="SUPFAM" id="SSF50494">
    <property type="entry name" value="Trypsin-like serine proteases"/>
    <property type="match status" value="1"/>
</dbReference>
<evidence type="ECO:0000256" key="14">
    <source>
        <dbReference type="SAM" id="Coils"/>
    </source>
</evidence>
<dbReference type="InterPro" id="IPR033116">
    <property type="entry name" value="TRYPSIN_SER"/>
</dbReference>
<protein>
    <recommendedName>
        <fullName evidence="13">limulus clotting factor C</fullName>
        <ecNumber evidence="13">3.4.21.84</ecNumber>
    </recommendedName>
</protein>
<organism evidence="16">
    <name type="scientific">Oppiella nova</name>
    <dbReference type="NCBI Taxonomy" id="334625"/>
    <lineage>
        <taxon>Eukaryota</taxon>
        <taxon>Metazoa</taxon>
        <taxon>Ecdysozoa</taxon>
        <taxon>Arthropoda</taxon>
        <taxon>Chelicerata</taxon>
        <taxon>Arachnida</taxon>
        <taxon>Acari</taxon>
        <taxon>Acariformes</taxon>
        <taxon>Sarcoptiformes</taxon>
        <taxon>Oribatida</taxon>
        <taxon>Brachypylina</taxon>
        <taxon>Oppioidea</taxon>
        <taxon>Oppiidae</taxon>
        <taxon>Oppiella</taxon>
    </lineage>
</organism>
<dbReference type="InterPro" id="IPR002192">
    <property type="entry name" value="PPDK_AMP/ATP-bd"/>
</dbReference>
<feature type="coiled-coil region" evidence="14">
    <location>
        <begin position="1086"/>
        <end position="1113"/>
    </location>
</feature>
<evidence type="ECO:0000256" key="13">
    <source>
        <dbReference type="ARBA" id="ARBA00066707"/>
    </source>
</evidence>
<dbReference type="GO" id="GO:0016301">
    <property type="term" value="F:kinase activity"/>
    <property type="evidence" value="ECO:0007669"/>
    <property type="project" value="InterPro"/>
</dbReference>
<dbReference type="PROSITE" id="PS00135">
    <property type="entry name" value="TRYPSIN_SER"/>
    <property type="match status" value="1"/>
</dbReference>
<evidence type="ECO:0000259" key="15">
    <source>
        <dbReference type="PROSITE" id="PS50240"/>
    </source>
</evidence>
<dbReference type="SUPFAM" id="SSF56059">
    <property type="entry name" value="Glutathione synthetase ATP-binding domain-like"/>
    <property type="match status" value="1"/>
</dbReference>
<dbReference type="Pfam" id="PF01326">
    <property type="entry name" value="PPDK_N"/>
    <property type="match status" value="1"/>
</dbReference>
<evidence type="ECO:0000313" key="17">
    <source>
        <dbReference type="Proteomes" id="UP000728032"/>
    </source>
</evidence>
<dbReference type="InterPro" id="IPR001254">
    <property type="entry name" value="Trypsin_dom"/>
</dbReference>
<dbReference type="InterPro" id="IPR001314">
    <property type="entry name" value="Peptidase_S1A"/>
</dbReference>
<keyword evidence="9" id="KW-0720">Serine protease</keyword>
<comment type="catalytic activity">
    <reaction evidence="12">
        <text>Selective cleavage of 103-Arg-|-Ser-104 and 124-Ile-|-Ile-125 bonds in Limulus clotting factor B to form activated factor B. Cleavage of -Pro-Arg-|-Xaa- bonds in synthetic substrates.</text>
        <dbReference type="EC" id="3.4.21.84"/>
    </reaction>
</comment>
<dbReference type="EMBL" id="OC918584">
    <property type="protein sequence ID" value="CAD7649680.1"/>
    <property type="molecule type" value="Genomic_DNA"/>
</dbReference>
<dbReference type="OrthoDB" id="6505527at2759"/>
<evidence type="ECO:0000256" key="1">
    <source>
        <dbReference type="ARBA" id="ARBA00007837"/>
    </source>
</evidence>
<dbReference type="Proteomes" id="UP000728032">
    <property type="component" value="Unassembled WGS sequence"/>
</dbReference>
<dbReference type="GO" id="GO:0006508">
    <property type="term" value="P:proteolysis"/>
    <property type="evidence" value="ECO:0007669"/>
    <property type="project" value="UniProtKB-KW"/>
</dbReference>
<dbReference type="Gene3D" id="2.40.10.10">
    <property type="entry name" value="Trypsin-like serine proteases"/>
    <property type="match status" value="1"/>
</dbReference>
<dbReference type="PANTHER" id="PTHR43615">
    <property type="entry name" value="PHOSPHOENOLPYRUVATE SYNTHASE-RELATED"/>
    <property type="match status" value="1"/>
</dbReference>
<dbReference type="Gene3D" id="3.30.1490.20">
    <property type="entry name" value="ATP-grasp fold, A domain"/>
    <property type="match status" value="1"/>
</dbReference>
<feature type="non-terminal residue" evidence="16">
    <location>
        <position position="1"/>
    </location>
</feature>
<dbReference type="Gene3D" id="3.50.30.10">
    <property type="entry name" value="Phosphohistidine domain"/>
    <property type="match status" value="1"/>
</dbReference>
<dbReference type="EMBL" id="CAJPVJ010003759">
    <property type="protein sequence ID" value="CAG2167920.1"/>
    <property type="molecule type" value="Genomic_DNA"/>
</dbReference>
<dbReference type="InterPro" id="IPR043504">
    <property type="entry name" value="Peptidase_S1_PA_chymotrypsin"/>
</dbReference>
<evidence type="ECO:0000313" key="16">
    <source>
        <dbReference type="EMBL" id="CAD7649680.1"/>
    </source>
</evidence>
<keyword evidence="10" id="KW-0130">Cell adhesion</keyword>
<accession>A0A7R9LXC7</accession>
<keyword evidence="14" id="KW-0175">Coiled coil</keyword>
<evidence type="ECO:0000256" key="6">
    <source>
        <dbReference type="ARBA" id="ARBA00022734"/>
    </source>
</evidence>
<dbReference type="GO" id="GO:0042381">
    <property type="term" value="P:hemolymph coagulation"/>
    <property type="evidence" value="ECO:0007669"/>
    <property type="project" value="UniProtKB-KW"/>
</dbReference>